<dbReference type="InterPro" id="IPR036061">
    <property type="entry name" value="CheW-like_dom_sf"/>
</dbReference>
<sequence>MTLDITQFYQTFFDEADELLAQMEQLLLNLDIAHPDPEDLAAIFRAAHSIKGGAATFGFTALTETTHILESLLDRARNNELVLRKDMIDTFLETKDVLSGQLADYRASAEPDAAVARAICAKLEQLHAESRFGGAPAEAHAVFDAAPQAAAAAQIEVQAAEVQRGTPPEHVVEQAVQAAGEWTDGEPAQTGQAAEAGIVGGSADNAGPHLKITLRGVGEKDQELLAEELGNLGNIVGQVKSGGDLMLWLATDVPSDDIIAVCCFVIDESQISIGRGTAPADEMQQGEPGTPDAAASIPVQAAQATPAAHAVQADQAASPAAGIAASAGSAAQGQFDAPAASATSAAPAPAAAQSAATPNAAASGAAAPAEHDRKAARPAAAAAGAEGSSIRVGVEKVDQLINLVGELVITQAMLAETTSTFDPALHDRLFNGMAQLERNARDLQEAVMSIRMMPMDYVFSRFPRLVRDLAAKLGKEVELVTFGQATELDKSLIERIIDPLTHLVRNSLDHGIETVEARRAAGKDSTGQLVLSAAHHGGNIVIEVSDDGAGLRRDKILAKAAKQGMQVSETMTDEEVWNLIFLPGFSTAEQVTDVSGRGVGMDVVKRNIQSMGGHVEITSHAGKGSTTRIVLPLTLAILDGMSVKVGSEIFILPLNFVMESLQPRAEDIYTVANGERVVRVRGEYLPLVALHEVFNVEDAKQEPTQGIVTIMQTEGRRFAMLIDELVGQQQVVVKNLETNYRKVHGISAATILGDGSVALIVDVAALNRETRNAHGAMSLA</sequence>
<keyword evidence="8" id="KW-0808">Transferase</keyword>
<dbReference type="Pfam" id="PF01627">
    <property type="entry name" value="Hpt"/>
    <property type="match status" value="1"/>
</dbReference>
<dbReference type="PROSITE" id="PS50851">
    <property type="entry name" value="CHEW"/>
    <property type="match status" value="1"/>
</dbReference>
<feature type="coiled-coil region" evidence="15">
    <location>
        <begin position="426"/>
        <end position="453"/>
    </location>
</feature>
<dbReference type="FunFam" id="2.30.30.40:FF:000048">
    <property type="entry name" value="Chemotaxis protein CheA, putative"/>
    <property type="match status" value="1"/>
</dbReference>
<dbReference type="InterPro" id="IPR036097">
    <property type="entry name" value="HisK_dim/P_sf"/>
</dbReference>
<evidence type="ECO:0000256" key="4">
    <source>
        <dbReference type="ARBA" id="ARBA00021495"/>
    </source>
</evidence>
<accession>A0A6J5GSX6</accession>
<evidence type="ECO:0000256" key="15">
    <source>
        <dbReference type="SAM" id="Coils"/>
    </source>
</evidence>
<evidence type="ECO:0000256" key="8">
    <source>
        <dbReference type="ARBA" id="ARBA00022679"/>
    </source>
</evidence>
<dbReference type="AlphaFoldDB" id="A0A6J5GSX6"/>
<dbReference type="PANTHER" id="PTHR43395:SF10">
    <property type="entry name" value="CHEMOTAXIS PROTEIN CHEA"/>
    <property type="match status" value="1"/>
</dbReference>
<name>A0A6J5GSX6_9BURK</name>
<comment type="catalytic activity">
    <reaction evidence="1">
        <text>ATP + protein L-histidine = ADP + protein N-phospho-L-histidine.</text>
        <dbReference type="EC" id="2.7.13.3"/>
    </reaction>
</comment>
<evidence type="ECO:0000256" key="12">
    <source>
        <dbReference type="ARBA" id="ARBA00023012"/>
    </source>
</evidence>
<dbReference type="Pfam" id="PF01584">
    <property type="entry name" value="CheW"/>
    <property type="match status" value="1"/>
</dbReference>
<dbReference type="SUPFAM" id="SSF47384">
    <property type="entry name" value="Homodimeric domain of signal transducing histidine kinase"/>
    <property type="match status" value="1"/>
</dbReference>
<dbReference type="Pfam" id="PF09078">
    <property type="entry name" value="CheY-binding"/>
    <property type="match status" value="1"/>
</dbReference>
<dbReference type="InterPro" id="IPR036641">
    <property type="entry name" value="HPT_dom_sf"/>
</dbReference>
<evidence type="ECO:0000256" key="2">
    <source>
        <dbReference type="ARBA" id="ARBA00004496"/>
    </source>
</evidence>
<dbReference type="GO" id="GO:0005524">
    <property type="term" value="F:ATP binding"/>
    <property type="evidence" value="ECO:0007669"/>
    <property type="project" value="UniProtKB-KW"/>
</dbReference>
<dbReference type="SMART" id="SM00260">
    <property type="entry name" value="CheW"/>
    <property type="match status" value="1"/>
</dbReference>
<dbReference type="Proteomes" id="UP000494252">
    <property type="component" value="Unassembled WGS sequence"/>
</dbReference>
<dbReference type="SUPFAM" id="SSF55052">
    <property type="entry name" value="CheY-binding domain of CheA"/>
    <property type="match status" value="1"/>
</dbReference>
<dbReference type="Gene3D" id="3.30.70.400">
    <property type="entry name" value="CheY-binding domain of CheA"/>
    <property type="match status" value="1"/>
</dbReference>
<dbReference type="GO" id="GO:0000155">
    <property type="term" value="F:phosphorelay sensor kinase activity"/>
    <property type="evidence" value="ECO:0007669"/>
    <property type="project" value="InterPro"/>
</dbReference>
<evidence type="ECO:0000256" key="3">
    <source>
        <dbReference type="ARBA" id="ARBA00012438"/>
    </source>
</evidence>
<dbReference type="CDD" id="cd00731">
    <property type="entry name" value="CheA_reg"/>
    <property type="match status" value="1"/>
</dbReference>
<dbReference type="InterPro" id="IPR004358">
    <property type="entry name" value="Sig_transdc_His_kin-like_C"/>
</dbReference>
<organism evidence="20 21">
    <name type="scientific">Paraburkholderia fynbosensis</name>
    <dbReference type="NCBI Taxonomy" id="1200993"/>
    <lineage>
        <taxon>Bacteria</taxon>
        <taxon>Pseudomonadati</taxon>
        <taxon>Pseudomonadota</taxon>
        <taxon>Betaproteobacteria</taxon>
        <taxon>Burkholderiales</taxon>
        <taxon>Burkholderiaceae</taxon>
        <taxon>Paraburkholderia</taxon>
    </lineage>
</organism>
<keyword evidence="15" id="KW-0175">Coiled coil</keyword>
<evidence type="ECO:0000256" key="5">
    <source>
        <dbReference type="ARBA" id="ARBA00022490"/>
    </source>
</evidence>
<dbReference type="InterPro" id="IPR015162">
    <property type="entry name" value="CheY-binding"/>
</dbReference>
<dbReference type="PROSITE" id="PS50894">
    <property type="entry name" value="HPT"/>
    <property type="match status" value="1"/>
</dbReference>
<feature type="compositionally biased region" description="Low complexity" evidence="16">
    <location>
        <begin position="350"/>
        <end position="368"/>
    </location>
</feature>
<dbReference type="CDD" id="cd00088">
    <property type="entry name" value="HPT"/>
    <property type="match status" value="1"/>
</dbReference>
<dbReference type="InterPro" id="IPR035891">
    <property type="entry name" value="CheY-binding_CheA"/>
</dbReference>
<keyword evidence="6" id="KW-0145">Chemotaxis</keyword>
<keyword evidence="7 14" id="KW-0597">Phosphoprotein</keyword>
<dbReference type="SUPFAM" id="SSF50341">
    <property type="entry name" value="CheW-like"/>
    <property type="match status" value="1"/>
</dbReference>
<evidence type="ECO:0000259" key="19">
    <source>
        <dbReference type="PROSITE" id="PS50894"/>
    </source>
</evidence>
<dbReference type="Gene3D" id="3.30.565.10">
    <property type="entry name" value="Histidine kinase-like ATPase, C-terminal domain"/>
    <property type="match status" value="1"/>
</dbReference>
<dbReference type="RefSeq" id="WP_175164954.1">
    <property type="nucleotide sequence ID" value="NZ_CADIKI010000021.1"/>
</dbReference>
<dbReference type="SUPFAM" id="SSF47226">
    <property type="entry name" value="Histidine-containing phosphotransfer domain, HPT domain"/>
    <property type="match status" value="1"/>
</dbReference>
<keyword evidence="11" id="KW-0067">ATP-binding</keyword>
<dbReference type="NCBIfam" id="NF007835">
    <property type="entry name" value="PRK10547.1"/>
    <property type="match status" value="1"/>
</dbReference>
<evidence type="ECO:0000256" key="14">
    <source>
        <dbReference type="PROSITE-ProRule" id="PRU00110"/>
    </source>
</evidence>
<dbReference type="InterPro" id="IPR005467">
    <property type="entry name" value="His_kinase_dom"/>
</dbReference>
<dbReference type="EC" id="2.7.13.3" evidence="3"/>
<dbReference type="PROSITE" id="PS50109">
    <property type="entry name" value="HIS_KIN"/>
    <property type="match status" value="1"/>
</dbReference>
<evidence type="ECO:0000256" key="11">
    <source>
        <dbReference type="ARBA" id="ARBA00022840"/>
    </source>
</evidence>
<dbReference type="GO" id="GO:0006935">
    <property type="term" value="P:chemotaxis"/>
    <property type="evidence" value="ECO:0007669"/>
    <property type="project" value="UniProtKB-KW"/>
</dbReference>
<protein>
    <recommendedName>
        <fullName evidence="4">Chemotaxis protein CheA</fullName>
        <ecNumber evidence="3">2.7.13.3</ecNumber>
    </recommendedName>
</protein>
<dbReference type="SMART" id="SM01231">
    <property type="entry name" value="H-kinase_dim"/>
    <property type="match status" value="1"/>
</dbReference>
<dbReference type="PRINTS" id="PR00344">
    <property type="entry name" value="BCTRLSENSOR"/>
</dbReference>
<evidence type="ECO:0000256" key="16">
    <source>
        <dbReference type="SAM" id="MobiDB-lite"/>
    </source>
</evidence>
<dbReference type="Gene3D" id="1.20.120.160">
    <property type="entry name" value="HPT domain"/>
    <property type="match status" value="1"/>
</dbReference>
<dbReference type="SMART" id="SM00387">
    <property type="entry name" value="HATPase_c"/>
    <property type="match status" value="1"/>
</dbReference>
<evidence type="ECO:0000256" key="6">
    <source>
        <dbReference type="ARBA" id="ARBA00022500"/>
    </source>
</evidence>
<dbReference type="Pfam" id="PF02895">
    <property type="entry name" value="H-kinase_dim"/>
    <property type="match status" value="1"/>
</dbReference>
<dbReference type="InterPro" id="IPR008207">
    <property type="entry name" value="Sig_transdc_His_kin_Hpt_dom"/>
</dbReference>
<dbReference type="Gene3D" id="2.30.30.40">
    <property type="entry name" value="SH3 Domains"/>
    <property type="match status" value="1"/>
</dbReference>
<evidence type="ECO:0000313" key="21">
    <source>
        <dbReference type="Proteomes" id="UP000494252"/>
    </source>
</evidence>
<comment type="function">
    <text evidence="13">Involved in the transmission of sensory signals from the chemoreceptors to the flagellar motors. CheA is autophosphorylated; it can transfer its phosphate group to either CheB or CheY.</text>
</comment>
<dbReference type="InterPro" id="IPR036890">
    <property type="entry name" value="HATPase_C_sf"/>
</dbReference>
<dbReference type="FunFam" id="3.30.565.10:FF:000016">
    <property type="entry name" value="Chemotaxis protein CheA, putative"/>
    <property type="match status" value="1"/>
</dbReference>
<feature type="domain" description="HPt" evidence="19">
    <location>
        <begin position="1"/>
        <end position="105"/>
    </location>
</feature>
<dbReference type="EMBL" id="CADIKI010000021">
    <property type="protein sequence ID" value="CAB3805104.1"/>
    <property type="molecule type" value="Genomic_DNA"/>
</dbReference>
<dbReference type="InterPro" id="IPR002545">
    <property type="entry name" value="CheW-lke_dom"/>
</dbReference>
<dbReference type="InterPro" id="IPR051315">
    <property type="entry name" value="Bact_Chemotaxis_CheA"/>
</dbReference>
<evidence type="ECO:0000256" key="9">
    <source>
        <dbReference type="ARBA" id="ARBA00022741"/>
    </source>
</evidence>
<proteinExistence type="predicted"/>
<evidence type="ECO:0000259" key="17">
    <source>
        <dbReference type="PROSITE" id="PS50109"/>
    </source>
</evidence>
<dbReference type="CDD" id="cd16916">
    <property type="entry name" value="HATPase_CheA-like"/>
    <property type="match status" value="1"/>
</dbReference>
<dbReference type="PANTHER" id="PTHR43395">
    <property type="entry name" value="SENSOR HISTIDINE KINASE CHEA"/>
    <property type="match status" value="1"/>
</dbReference>
<comment type="subcellular location">
    <subcellularLocation>
        <location evidence="2">Cytoplasm</location>
    </subcellularLocation>
</comment>
<evidence type="ECO:0000256" key="7">
    <source>
        <dbReference type="ARBA" id="ARBA00022553"/>
    </source>
</evidence>
<feature type="domain" description="Histidine kinase" evidence="17">
    <location>
        <begin position="427"/>
        <end position="635"/>
    </location>
</feature>
<feature type="region of interest" description="Disordered" evidence="16">
    <location>
        <begin position="350"/>
        <end position="382"/>
    </location>
</feature>
<feature type="modified residue" description="Phosphohistidine" evidence="14">
    <location>
        <position position="48"/>
    </location>
</feature>
<reference evidence="20 21" key="1">
    <citation type="submission" date="2020-04" db="EMBL/GenBank/DDBJ databases">
        <authorList>
            <person name="De Canck E."/>
        </authorList>
    </citation>
    <scope>NUCLEOTIDE SEQUENCE [LARGE SCALE GENOMIC DNA]</scope>
    <source>
        <strain evidence="20 21">LMG 27177</strain>
    </source>
</reference>
<keyword evidence="5" id="KW-0963">Cytoplasm</keyword>
<evidence type="ECO:0000256" key="10">
    <source>
        <dbReference type="ARBA" id="ARBA00022777"/>
    </source>
</evidence>
<evidence type="ECO:0000256" key="1">
    <source>
        <dbReference type="ARBA" id="ARBA00000085"/>
    </source>
</evidence>
<keyword evidence="21" id="KW-1185">Reference proteome</keyword>
<dbReference type="SUPFAM" id="SSF55874">
    <property type="entry name" value="ATPase domain of HSP90 chaperone/DNA topoisomerase II/histidine kinase"/>
    <property type="match status" value="1"/>
</dbReference>
<dbReference type="InterPro" id="IPR003594">
    <property type="entry name" value="HATPase_dom"/>
</dbReference>
<dbReference type="Gene3D" id="1.10.287.560">
    <property type="entry name" value="Histidine kinase CheA-like, homodimeric domain"/>
    <property type="match status" value="1"/>
</dbReference>
<keyword evidence="10" id="KW-0418">Kinase</keyword>
<feature type="domain" description="CheW-like" evidence="18">
    <location>
        <begin position="637"/>
        <end position="772"/>
    </location>
</feature>
<evidence type="ECO:0000313" key="20">
    <source>
        <dbReference type="EMBL" id="CAB3805104.1"/>
    </source>
</evidence>
<dbReference type="GO" id="GO:0005737">
    <property type="term" value="C:cytoplasm"/>
    <property type="evidence" value="ECO:0007669"/>
    <property type="project" value="UniProtKB-SubCell"/>
</dbReference>
<keyword evidence="9" id="KW-0547">Nucleotide-binding</keyword>
<dbReference type="Pfam" id="PF02518">
    <property type="entry name" value="HATPase_c"/>
    <property type="match status" value="1"/>
</dbReference>
<evidence type="ECO:0000259" key="18">
    <source>
        <dbReference type="PROSITE" id="PS50851"/>
    </source>
</evidence>
<keyword evidence="12" id="KW-0902">Two-component regulatory system</keyword>
<gene>
    <name evidence="20" type="ORF">LMG27177_05778</name>
</gene>
<evidence type="ECO:0000256" key="13">
    <source>
        <dbReference type="ARBA" id="ARBA00035100"/>
    </source>
</evidence>
<dbReference type="InterPro" id="IPR004105">
    <property type="entry name" value="CheA-like_dim"/>
</dbReference>
<dbReference type="InterPro" id="IPR037006">
    <property type="entry name" value="CheA-like_homodim_sf"/>
</dbReference>
<dbReference type="SMART" id="SM00073">
    <property type="entry name" value="HPT"/>
    <property type="match status" value="1"/>
</dbReference>